<proteinExistence type="predicted"/>
<gene>
    <name evidence="1" type="ORF">A3Q56_04185</name>
</gene>
<reference evidence="1 2" key="1">
    <citation type="submission" date="2016-04" db="EMBL/GenBank/DDBJ databases">
        <title>The genome of Intoshia linei affirms orthonectids as highly simplified spiralians.</title>
        <authorList>
            <person name="Mikhailov K.V."/>
            <person name="Slusarev G.S."/>
            <person name="Nikitin M.A."/>
            <person name="Logacheva M.D."/>
            <person name="Penin A."/>
            <person name="Aleoshin V."/>
            <person name="Panchin Y.V."/>
        </authorList>
    </citation>
    <scope>NUCLEOTIDE SEQUENCE [LARGE SCALE GENOMIC DNA]</scope>
    <source>
        <strain evidence="1">Intl2013</strain>
        <tissue evidence="1">Whole animal</tissue>
    </source>
</reference>
<accession>A0A177B1A3</accession>
<protein>
    <submittedName>
        <fullName evidence="1">Uncharacterized protein</fullName>
    </submittedName>
</protein>
<dbReference type="EMBL" id="LWCA01000523">
    <property type="protein sequence ID" value="OAF68049.1"/>
    <property type="molecule type" value="Genomic_DNA"/>
</dbReference>
<organism evidence="1 2">
    <name type="scientific">Intoshia linei</name>
    <dbReference type="NCBI Taxonomy" id="1819745"/>
    <lineage>
        <taxon>Eukaryota</taxon>
        <taxon>Metazoa</taxon>
        <taxon>Spiralia</taxon>
        <taxon>Lophotrochozoa</taxon>
        <taxon>Mesozoa</taxon>
        <taxon>Orthonectida</taxon>
        <taxon>Rhopaluridae</taxon>
        <taxon>Intoshia</taxon>
    </lineage>
</organism>
<evidence type="ECO:0000313" key="2">
    <source>
        <dbReference type="Proteomes" id="UP000078046"/>
    </source>
</evidence>
<name>A0A177B1A3_9BILA</name>
<dbReference type="Proteomes" id="UP000078046">
    <property type="component" value="Unassembled WGS sequence"/>
</dbReference>
<keyword evidence="2" id="KW-1185">Reference proteome</keyword>
<evidence type="ECO:0000313" key="1">
    <source>
        <dbReference type="EMBL" id="OAF68049.1"/>
    </source>
</evidence>
<comment type="caution">
    <text evidence="1">The sequence shown here is derived from an EMBL/GenBank/DDBJ whole genome shotgun (WGS) entry which is preliminary data.</text>
</comment>
<sequence>MIYVRQKNDKRSRLNVEGVLRYAFFSTQPYILELSKK</sequence>
<dbReference type="AlphaFoldDB" id="A0A177B1A3"/>